<evidence type="ECO:0000259" key="12">
    <source>
        <dbReference type="Pfam" id="PF13735"/>
    </source>
</evidence>
<dbReference type="InterPro" id="IPR002646">
    <property type="entry name" value="PolA_pol_head_dom"/>
</dbReference>
<proteinExistence type="inferred from homology"/>
<organism evidence="13 14">
    <name type="scientific">Baia soyae</name>
    <dbReference type="NCBI Taxonomy" id="1544746"/>
    <lineage>
        <taxon>Bacteria</taxon>
        <taxon>Bacillati</taxon>
        <taxon>Bacillota</taxon>
        <taxon>Bacilli</taxon>
        <taxon>Bacillales</taxon>
        <taxon>Thermoactinomycetaceae</taxon>
        <taxon>Baia</taxon>
    </lineage>
</organism>
<keyword evidence="2 9" id="KW-0808">Transferase</keyword>
<dbReference type="GO" id="GO:0008033">
    <property type="term" value="P:tRNA processing"/>
    <property type="evidence" value="ECO:0007669"/>
    <property type="project" value="UniProtKB-KW"/>
</dbReference>
<dbReference type="RefSeq" id="WP_131848546.1">
    <property type="nucleotide sequence ID" value="NZ_SLXV01000013.1"/>
</dbReference>
<evidence type="ECO:0000256" key="5">
    <source>
        <dbReference type="ARBA" id="ARBA00022723"/>
    </source>
</evidence>
<evidence type="ECO:0000256" key="4">
    <source>
        <dbReference type="ARBA" id="ARBA00022695"/>
    </source>
</evidence>
<feature type="domain" description="tRNA nucleotidyltransferase/poly(A) polymerase RNA and SrmB- binding" evidence="11">
    <location>
        <begin position="170"/>
        <end position="227"/>
    </location>
</feature>
<keyword evidence="6" id="KW-0547">Nucleotide-binding</keyword>
<dbReference type="Pfam" id="PF01743">
    <property type="entry name" value="PolyA_pol"/>
    <property type="match status" value="1"/>
</dbReference>
<keyword evidence="4" id="KW-0548">Nucleotidyltransferase</keyword>
<keyword evidence="14" id="KW-1185">Reference proteome</keyword>
<feature type="domain" description="Poly A polymerase head" evidence="10">
    <location>
        <begin position="22"/>
        <end position="142"/>
    </location>
</feature>
<dbReference type="Gene3D" id="3.30.460.10">
    <property type="entry name" value="Beta Polymerase, domain 2"/>
    <property type="match status" value="1"/>
</dbReference>
<dbReference type="SUPFAM" id="SSF81891">
    <property type="entry name" value="Poly A polymerase C-terminal region-like"/>
    <property type="match status" value="1"/>
</dbReference>
<dbReference type="Proteomes" id="UP000294746">
    <property type="component" value="Unassembled WGS sequence"/>
</dbReference>
<keyword evidence="3" id="KW-0819">tRNA processing</keyword>
<dbReference type="Pfam" id="PF12627">
    <property type="entry name" value="PolyA_pol_RNAbd"/>
    <property type="match status" value="1"/>
</dbReference>
<dbReference type="NCBIfam" id="NF009814">
    <property type="entry name" value="PRK13299.1"/>
    <property type="match status" value="1"/>
</dbReference>
<evidence type="ECO:0000256" key="1">
    <source>
        <dbReference type="ARBA" id="ARBA00001946"/>
    </source>
</evidence>
<dbReference type="CDD" id="cd05398">
    <property type="entry name" value="NT_ClassII-CCAase"/>
    <property type="match status" value="1"/>
</dbReference>
<dbReference type="GO" id="GO:0016779">
    <property type="term" value="F:nucleotidyltransferase activity"/>
    <property type="evidence" value="ECO:0007669"/>
    <property type="project" value="UniProtKB-KW"/>
</dbReference>
<comment type="cofactor">
    <cofactor evidence="1">
        <name>Mg(2+)</name>
        <dbReference type="ChEBI" id="CHEBI:18420"/>
    </cofactor>
</comment>
<evidence type="ECO:0000256" key="2">
    <source>
        <dbReference type="ARBA" id="ARBA00022679"/>
    </source>
</evidence>
<dbReference type="GO" id="GO:0000049">
    <property type="term" value="F:tRNA binding"/>
    <property type="evidence" value="ECO:0007669"/>
    <property type="project" value="TreeGrafter"/>
</dbReference>
<comment type="caution">
    <text evidence="13">The sequence shown here is derived from an EMBL/GenBank/DDBJ whole genome shotgun (WGS) entry which is preliminary data.</text>
</comment>
<dbReference type="PANTHER" id="PTHR46173:SF1">
    <property type="entry name" value="CCA TRNA NUCLEOTIDYLTRANSFERASE 1, MITOCHONDRIAL"/>
    <property type="match status" value="1"/>
</dbReference>
<accession>A0A4R2S9J4</accession>
<sequence length="408" mass="46904">MDPRRKAAHAVIQMLNESGYEAYLVGGCVRDLLLDRVPNDYDIATSATPSEVQNLFARSVATGIEHGTITVLWDQETVEVTTFRTEGVYEDHRRPSGVQFVRSLRDDLQRRDFTINAMAMDLDENLYDYFDGQTDLASGMIRAVGTAAERFQEDALRMIRAARFAAQFSFSIDPLTKEAMGRCKQDVQYLSVERIMTEMDKILGSPTPHIGFQVFLHTELFHHMPPFTRWQWNQERVRERLTHIPINCQRAGKWVWFLLAFGTTADSLESRARECKCSKKDSQLFRSIMEILAQWEKVKMPDEKWMKQILLCYGMEPVVESYYIRQALTNETGLEMKELRDWWEEMPVRKVTDLSIQGNELISSIGKKPGPWVKGVLSELCRLVALGEIANQKEILLKVGGQIATKYS</sequence>
<dbReference type="AlphaFoldDB" id="A0A4R2S9J4"/>
<dbReference type="GO" id="GO:0000166">
    <property type="term" value="F:nucleotide binding"/>
    <property type="evidence" value="ECO:0007669"/>
    <property type="project" value="UniProtKB-KW"/>
</dbReference>
<name>A0A4R2S9J4_9BACL</name>
<dbReference type="OrthoDB" id="9805698at2"/>
<evidence type="ECO:0000256" key="3">
    <source>
        <dbReference type="ARBA" id="ARBA00022694"/>
    </source>
</evidence>
<evidence type="ECO:0000313" key="14">
    <source>
        <dbReference type="Proteomes" id="UP000294746"/>
    </source>
</evidence>
<comment type="similarity">
    <text evidence="9">Belongs to the tRNA nucleotidyltransferase/poly(A) polymerase family.</text>
</comment>
<dbReference type="InterPro" id="IPR032810">
    <property type="entry name" value="CCA-adding_enz_C"/>
</dbReference>
<dbReference type="InterPro" id="IPR050264">
    <property type="entry name" value="Bact_CCA-adding_enz_type3_sf"/>
</dbReference>
<dbReference type="Gene3D" id="1.10.246.80">
    <property type="match status" value="1"/>
</dbReference>
<evidence type="ECO:0000259" key="11">
    <source>
        <dbReference type="Pfam" id="PF12627"/>
    </source>
</evidence>
<gene>
    <name evidence="13" type="ORF">EDD57_11323</name>
</gene>
<keyword evidence="8 9" id="KW-0694">RNA-binding</keyword>
<evidence type="ECO:0000259" key="10">
    <source>
        <dbReference type="Pfam" id="PF01743"/>
    </source>
</evidence>
<dbReference type="PANTHER" id="PTHR46173">
    <property type="entry name" value="CCA TRNA NUCLEOTIDYLTRANSFERASE 1, MITOCHONDRIAL"/>
    <property type="match status" value="1"/>
</dbReference>
<keyword evidence="7" id="KW-0460">Magnesium</keyword>
<evidence type="ECO:0000256" key="7">
    <source>
        <dbReference type="ARBA" id="ARBA00022842"/>
    </source>
</evidence>
<evidence type="ECO:0000256" key="8">
    <source>
        <dbReference type="ARBA" id="ARBA00022884"/>
    </source>
</evidence>
<dbReference type="SUPFAM" id="SSF81301">
    <property type="entry name" value="Nucleotidyltransferase"/>
    <property type="match status" value="1"/>
</dbReference>
<evidence type="ECO:0000256" key="9">
    <source>
        <dbReference type="RuleBase" id="RU003953"/>
    </source>
</evidence>
<evidence type="ECO:0000313" key="13">
    <source>
        <dbReference type="EMBL" id="TCP69101.1"/>
    </source>
</evidence>
<reference evidence="13 14" key="1">
    <citation type="submission" date="2019-03" db="EMBL/GenBank/DDBJ databases">
        <title>Genomic Encyclopedia of Type Strains, Phase IV (KMG-IV): sequencing the most valuable type-strain genomes for metagenomic binning, comparative biology and taxonomic classification.</title>
        <authorList>
            <person name="Goeker M."/>
        </authorList>
    </citation>
    <scope>NUCLEOTIDE SEQUENCE [LARGE SCALE GENOMIC DNA]</scope>
    <source>
        <strain evidence="13 14">DSM 46831</strain>
    </source>
</reference>
<protein>
    <submittedName>
        <fullName evidence="13">tRNA nucleotidyltransferase (CCA-adding enzyme)</fullName>
    </submittedName>
</protein>
<dbReference type="Gene3D" id="1.10.3090.10">
    <property type="entry name" value="cca-adding enzyme, domain 2"/>
    <property type="match status" value="1"/>
</dbReference>
<dbReference type="InterPro" id="IPR032828">
    <property type="entry name" value="PolyA_RNA-bd"/>
</dbReference>
<dbReference type="GO" id="GO:0046872">
    <property type="term" value="F:metal ion binding"/>
    <property type="evidence" value="ECO:0007669"/>
    <property type="project" value="UniProtKB-KW"/>
</dbReference>
<keyword evidence="5" id="KW-0479">Metal-binding</keyword>
<feature type="domain" description="CCA-adding enzyme C-terminal" evidence="12">
    <location>
        <begin position="252"/>
        <end position="398"/>
    </location>
</feature>
<dbReference type="InterPro" id="IPR043519">
    <property type="entry name" value="NT_sf"/>
</dbReference>
<dbReference type="EMBL" id="SLXV01000013">
    <property type="protein sequence ID" value="TCP69101.1"/>
    <property type="molecule type" value="Genomic_DNA"/>
</dbReference>
<dbReference type="Pfam" id="PF13735">
    <property type="entry name" value="tRNA_NucTran2_2"/>
    <property type="match status" value="1"/>
</dbReference>
<evidence type="ECO:0000256" key="6">
    <source>
        <dbReference type="ARBA" id="ARBA00022741"/>
    </source>
</evidence>